<dbReference type="Gene3D" id="3.40.50.720">
    <property type="entry name" value="NAD(P)-binding Rossmann-like Domain"/>
    <property type="match status" value="2"/>
</dbReference>
<evidence type="ECO:0000313" key="5">
    <source>
        <dbReference type="EMBL" id="AGB37070.1"/>
    </source>
</evidence>
<dbReference type="eggNOG" id="arCOG01754">
    <property type="taxonomic scope" value="Archaea"/>
</dbReference>
<dbReference type="KEGG" id="nou:Natoc_1240"/>
<dbReference type="Pfam" id="PF02826">
    <property type="entry name" value="2-Hacid_dh_C"/>
    <property type="match status" value="1"/>
</dbReference>
<dbReference type="GO" id="GO:0051287">
    <property type="term" value="F:NAD binding"/>
    <property type="evidence" value="ECO:0007669"/>
    <property type="project" value="InterPro"/>
</dbReference>
<gene>
    <name evidence="5" type="ORF">Natoc_1240</name>
</gene>
<dbReference type="OrthoDB" id="34275at2157"/>
<keyword evidence="6" id="KW-1185">Reference proteome</keyword>
<dbReference type="GeneID" id="14402681"/>
<protein>
    <submittedName>
        <fullName evidence="5">Phosphoglycerate dehydrogenase-like oxidoreductase</fullName>
    </submittedName>
</protein>
<dbReference type="InterPro" id="IPR006140">
    <property type="entry name" value="D-isomer_DH_NAD-bd"/>
</dbReference>
<evidence type="ECO:0000256" key="2">
    <source>
        <dbReference type="ARBA" id="ARBA00023002"/>
    </source>
</evidence>
<dbReference type="AlphaFoldDB" id="L0JXN4"/>
<dbReference type="Proteomes" id="UP000010878">
    <property type="component" value="Chromosome"/>
</dbReference>
<evidence type="ECO:0000259" key="4">
    <source>
        <dbReference type="Pfam" id="PF02826"/>
    </source>
</evidence>
<reference evidence="5 6" key="1">
    <citation type="submission" date="2012-11" db="EMBL/GenBank/DDBJ databases">
        <title>FINISHED of Natronococcus occultus SP4, DSM 3396.</title>
        <authorList>
            <consortium name="DOE Joint Genome Institute"/>
            <person name="Eisen J."/>
            <person name="Huntemann M."/>
            <person name="Wei C.-L."/>
            <person name="Han J."/>
            <person name="Detter J.C."/>
            <person name="Han C."/>
            <person name="Tapia R."/>
            <person name="Chen A."/>
            <person name="Kyrpides N."/>
            <person name="Mavromatis K."/>
            <person name="Markowitz V."/>
            <person name="Szeto E."/>
            <person name="Ivanova N."/>
            <person name="Mikhailova N."/>
            <person name="Ovchinnikova G."/>
            <person name="Pagani I."/>
            <person name="Pati A."/>
            <person name="Goodwin L."/>
            <person name="Nordberg H.P."/>
            <person name="Cantor M.N."/>
            <person name="Hua S.X."/>
            <person name="Woyke T."/>
            <person name="Eisen J."/>
            <person name="Klenk H.-P."/>
            <person name="Klenk H.-P."/>
        </authorList>
    </citation>
    <scope>NUCLEOTIDE SEQUENCE [LARGE SCALE GENOMIC DNA]</scope>
    <source>
        <strain evidence="5 6">SP4</strain>
    </source>
</reference>
<accession>L0JXN4</accession>
<dbReference type="EMBL" id="CP003929">
    <property type="protein sequence ID" value="AGB37070.1"/>
    <property type="molecule type" value="Genomic_DNA"/>
</dbReference>
<proteinExistence type="inferred from homology"/>
<comment type="similarity">
    <text evidence="1">Belongs to the D-isomer specific 2-hydroxyacid dehydrogenase family.</text>
</comment>
<keyword evidence="2" id="KW-0560">Oxidoreductase</keyword>
<dbReference type="InterPro" id="IPR050857">
    <property type="entry name" value="D-2-hydroxyacid_DH"/>
</dbReference>
<organism evidence="5 6">
    <name type="scientific">Natronococcus occultus SP4</name>
    <dbReference type="NCBI Taxonomy" id="694430"/>
    <lineage>
        <taxon>Archaea</taxon>
        <taxon>Methanobacteriati</taxon>
        <taxon>Methanobacteriota</taxon>
        <taxon>Stenosarchaea group</taxon>
        <taxon>Halobacteria</taxon>
        <taxon>Halobacteriales</taxon>
        <taxon>Natrialbaceae</taxon>
        <taxon>Natronococcus</taxon>
    </lineage>
</organism>
<evidence type="ECO:0000256" key="1">
    <source>
        <dbReference type="ARBA" id="ARBA00005854"/>
    </source>
</evidence>
<dbReference type="SUPFAM" id="SSF51735">
    <property type="entry name" value="NAD(P)-binding Rossmann-fold domains"/>
    <property type="match status" value="1"/>
</dbReference>
<feature type="domain" description="D-isomer specific 2-hydroxyacid dehydrogenase NAD-binding" evidence="4">
    <location>
        <begin position="105"/>
        <end position="258"/>
    </location>
</feature>
<dbReference type="PANTHER" id="PTHR42789">
    <property type="entry name" value="D-ISOMER SPECIFIC 2-HYDROXYACID DEHYDROGENASE FAMILY PROTEIN (AFU_ORTHOLOGUE AFUA_6G10090)"/>
    <property type="match status" value="1"/>
</dbReference>
<name>L0JXN4_9EURY</name>
<dbReference type="STRING" id="694430.Natoc_1240"/>
<evidence type="ECO:0000313" key="6">
    <source>
        <dbReference type="Proteomes" id="UP000010878"/>
    </source>
</evidence>
<dbReference type="PANTHER" id="PTHR42789:SF1">
    <property type="entry name" value="D-ISOMER SPECIFIC 2-HYDROXYACID DEHYDROGENASE FAMILY PROTEIN (AFU_ORTHOLOGUE AFUA_6G10090)"/>
    <property type="match status" value="1"/>
</dbReference>
<sequence>MNVVAFRSVDRVIDEFGDLSVQREPKQRYSPPELKERVGGADGLFVHSENDYTEELFNTTPNLRAIGKAGSGIDNINIDAATEHDIAVLHTPGMNGVAVAEFTVGAIVSLARRFHAAENHLLDGGWRSEAWWGTELRGKTVGIVGLGAAGYETARRLKPFDVDFLVADPYVSQERINNINGTRVSLKELLSNTDIVSLHVRLTEETEGMIDDDAFELLDDNVLLVNTSRGAVIDWVALQNALETNAIGGAVLDVFTKSRQIRPPRS</sequence>
<dbReference type="InterPro" id="IPR036291">
    <property type="entry name" value="NAD(P)-bd_dom_sf"/>
</dbReference>
<dbReference type="RefSeq" id="WP_015320521.1">
    <property type="nucleotide sequence ID" value="NC_019974.1"/>
</dbReference>
<keyword evidence="3" id="KW-0520">NAD</keyword>
<dbReference type="SUPFAM" id="SSF52283">
    <property type="entry name" value="Formate/glycerate dehydrogenase catalytic domain-like"/>
    <property type="match status" value="1"/>
</dbReference>
<evidence type="ECO:0000256" key="3">
    <source>
        <dbReference type="ARBA" id="ARBA00023027"/>
    </source>
</evidence>
<dbReference type="GO" id="GO:0016616">
    <property type="term" value="F:oxidoreductase activity, acting on the CH-OH group of donors, NAD or NADP as acceptor"/>
    <property type="evidence" value="ECO:0007669"/>
    <property type="project" value="InterPro"/>
</dbReference>
<dbReference type="HOGENOM" id="CLU_019796_1_3_2"/>